<evidence type="ECO:0000256" key="1">
    <source>
        <dbReference type="SAM" id="MobiDB-lite"/>
    </source>
</evidence>
<name>A0A9N9R0C0_9NEOP</name>
<reference evidence="2" key="1">
    <citation type="submission" date="2021-12" db="EMBL/GenBank/DDBJ databases">
        <authorList>
            <person name="King R."/>
        </authorList>
    </citation>
    <scope>NUCLEOTIDE SEQUENCE</scope>
</reference>
<feature type="compositionally biased region" description="Basic and acidic residues" evidence="1">
    <location>
        <begin position="31"/>
        <end position="50"/>
    </location>
</feature>
<accession>A0A9N9R0C0</accession>
<evidence type="ECO:0000313" key="2">
    <source>
        <dbReference type="EMBL" id="CAG9786842.1"/>
    </source>
</evidence>
<keyword evidence="3" id="KW-1185">Reference proteome</keyword>
<gene>
    <name evidence="2" type="ORF">DIATSA_LOCUS4772</name>
</gene>
<dbReference type="Gene3D" id="1.10.510.10">
    <property type="entry name" value="Transferase(Phosphotransferase) domain 1"/>
    <property type="match status" value="1"/>
</dbReference>
<protein>
    <submittedName>
        <fullName evidence="2">Uncharacterized protein</fullName>
    </submittedName>
</protein>
<sequence>MATTNIQQETRKTEGKMYPTPAVIPTSMPAHKNDETHEEEHNKRNQDCRQVRSHPAPGSLPDSASQLHNSARALLMRLLERDPRVRMRNLRQLQQSAFFMGFNFETIKALKVRIRLKAI</sequence>
<evidence type="ECO:0000313" key="3">
    <source>
        <dbReference type="Proteomes" id="UP001153714"/>
    </source>
</evidence>
<reference evidence="2" key="2">
    <citation type="submission" date="2022-10" db="EMBL/GenBank/DDBJ databases">
        <authorList>
            <consortium name="ENA_rothamsted_submissions"/>
            <consortium name="culmorum"/>
            <person name="King R."/>
        </authorList>
    </citation>
    <scope>NUCLEOTIDE SEQUENCE</scope>
</reference>
<proteinExistence type="predicted"/>
<organism evidence="2 3">
    <name type="scientific">Diatraea saccharalis</name>
    <name type="common">sugarcane borer</name>
    <dbReference type="NCBI Taxonomy" id="40085"/>
    <lineage>
        <taxon>Eukaryota</taxon>
        <taxon>Metazoa</taxon>
        <taxon>Ecdysozoa</taxon>
        <taxon>Arthropoda</taxon>
        <taxon>Hexapoda</taxon>
        <taxon>Insecta</taxon>
        <taxon>Pterygota</taxon>
        <taxon>Neoptera</taxon>
        <taxon>Endopterygota</taxon>
        <taxon>Lepidoptera</taxon>
        <taxon>Glossata</taxon>
        <taxon>Ditrysia</taxon>
        <taxon>Pyraloidea</taxon>
        <taxon>Crambidae</taxon>
        <taxon>Crambinae</taxon>
        <taxon>Diatraea</taxon>
    </lineage>
</organism>
<feature type="region of interest" description="Disordered" evidence="1">
    <location>
        <begin position="1"/>
        <end position="67"/>
    </location>
</feature>
<dbReference type="OrthoDB" id="3205605at2759"/>
<dbReference type="EMBL" id="OU893347">
    <property type="protein sequence ID" value="CAG9786842.1"/>
    <property type="molecule type" value="Genomic_DNA"/>
</dbReference>
<dbReference type="AlphaFoldDB" id="A0A9N9R0C0"/>
<dbReference type="Proteomes" id="UP001153714">
    <property type="component" value="Chromosome 16"/>
</dbReference>